<accession>A0A2Z6NPX9</accession>
<feature type="transmembrane region" description="Helical" evidence="1">
    <location>
        <begin position="12"/>
        <end position="30"/>
    </location>
</feature>
<dbReference type="Proteomes" id="UP000242715">
    <property type="component" value="Unassembled WGS sequence"/>
</dbReference>
<sequence length="84" mass="9403">MAILVMTPWRGVGSTLIFGPVVWLAASYLYSMWLITPDPFNLVTHLILVSLVGLVVVILITIFIVKVFTRLQRQRIADQVIHGA</sequence>
<evidence type="ECO:0000313" key="3">
    <source>
        <dbReference type="Proteomes" id="UP000242715"/>
    </source>
</evidence>
<dbReference type="EMBL" id="DF974018">
    <property type="protein sequence ID" value="GAU44143.1"/>
    <property type="molecule type" value="Genomic_DNA"/>
</dbReference>
<evidence type="ECO:0000313" key="2">
    <source>
        <dbReference type="EMBL" id="GAU44143.1"/>
    </source>
</evidence>
<feature type="transmembrane region" description="Helical" evidence="1">
    <location>
        <begin position="42"/>
        <end position="65"/>
    </location>
</feature>
<name>A0A2Z6NPX9_TRISU</name>
<keyword evidence="1" id="KW-1133">Transmembrane helix</keyword>
<proteinExistence type="predicted"/>
<organism evidence="2 3">
    <name type="scientific">Trifolium subterraneum</name>
    <name type="common">Subterranean clover</name>
    <dbReference type="NCBI Taxonomy" id="3900"/>
    <lineage>
        <taxon>Eukaryota</taxon>
        <taxon>Viridiplantae</taxon>
        <taxon>Streptophyta</taxon>
        <taxon>Embryophyta</taxon>
        <taxon>Tracheophyta</taxon>
        <taxon>Spermatophyta</taxon>
        <taxon>Magnoliopsida</taxon>
        <taxon>eudicotyledons</taxon>
        <taxon>Gunneridae</taxon>
        <taxon>Pentapetalae</taxon>
        <taxon>rosids</taxon>
        <taxon>fabids</taxon>
        <taxon>Fabales</taxon>
        <taxon>Fabaceae</taxon>
        <taxon>Papilionoideae</taxon>
        <taxon>50 kb inversion clade</taxon>
        <taxon>NPAAA clade</taxon>
        <taxon>Hologalegina</taxon>
        <taxon>IRL clade</taxon>
        <taxon>Trifolieae</taxon>
        <taxon>Trifolium</taxon>
    </lineage>
</organism>
<gene>
    <name evidence="2" type="ORF">TSUD_188040</name>
</gene>
<dbReference type="AlphaFoldDB" id="A0A2Z6NPX9"/>
<evidence type="ECO:0000256" key="1">
    <source>
        <dbReference type="SAM" id="Phobius"/>
    </source>
</evidence>
<keyword evidence="1" id="KW-0472">Membrane</keyword>
<keyword evidence="1" id="KW-0812">Transmembrane</keyword>
<keyword evidence="3" id="KW-1185">Reference proteome</keyword>
<reference evidence="3" key="1">
    <citation type="journal article" date="2017" name="Front. Plant Sci.">
        <title>Climate Clever Clovers: New Paradigm to Reduce the Environmental Footprint of Ruminants by Breeding Low Methanogenic Forages Utilizing Haplotype Variation.</title>
        <authorList>
            <person name="Kaur P."/>
            <person name="Appels R."/>
            <person name="Bayer P.E."/>
            <person name="Keeble-Gagnere G."/>
            <person name="Wang J."/>
            <person name="Hirakawa H."/>
            <person name="Shirasawa K."/>
            <person name="Vercoe P."/>
            <person name="Stefanova K."/>
            <person name="Durmic Z."/>
            <person name="Nichols P."/>
            <person name="Revell C."/>
            <person name="Isobe S.N."/>
            <person name="Edwards D."/>
            <person name="Erskine W."/>
        </authorList>
    </citation>
    <scope>NUCLEOTIDE SEQUENCE [LARGE SCALE GENOMIC DNA]</scope>
    <source>
        <strain evidence="3">cv. Daliak</strain>
    </source>
</reference>
<protein>
    <submittedName>
        <fullName evidence="2">Uncharacterized protein</fullName>
    </submittedName>
</protein>